<sequence>MPQQVVGYFGDTAPKIGRTNYIRIGLRIGGIADCHSADKHLDPNNFAFDQARSTARKLGHIRQALTPLDVPPVELLRAPHRRLIAPPSEESLASAAPLRVPPVLLLRRALATRELEQPVELIARRKEGGAIPVHPCAGADVLLGTLYGQLATWFLSALNRRTGGRERRQGTPVEFLCAPHGRLVGQLDFPYWFTEHLPVQAGKQKSPLLNVFMLSQA</sequence>
<name>A0A2H3J0J6_WOLCO</name>
<evidence type="ECO:0000313" key="2">
    <source>
        <dbReference type="Proteomes" id="UP000218811"/>
    </source>
</evidence>
<proteinExistence type="predicted"/>
<protein>
    <submittedName>
        <fullName evidence="1">Uncharacterized protein</fullName>
    </submittedName>
</protein>
<dbReference type="Proteomes" id="UP000218811">
    <property type="component" value="Unassembled WGS sequence"/>
</dbReference>
<evidence type="ECO:0000313" key="1">
    <source>
        <dbReference type="EMBL" id="PCH35706.1"/>
    </source>
</evidence>
<organism evidence="1 2">
    <name type="scientific">Wolfiporia cocos (strain MD-104)</name>
    <name type="common">Brown rot fungus</name>
    <dbReference type="NCBI Taxonomy" id="742152"/>
    <lineage>
        <taxon>Eukaryota</taxon>
        <taxon>Fungi</taxon>
        <taxon>Dikarya</taxon>
        <taxon>Basidiomycota</taxon>
        <taxon>Agaricomycotina</taxon>
        <taxon>Agaricomycetes</taxon>
        <taxon>Polyporales</taxon>
        <taxon>Phaeolaceae</taxon>
        <taxon>Wolfiporia</taxon>
    </lineage>
</organism>
<gene>
    <name evidence="1" type="ORF">WOLCODRAFT_156405</name>
</gene>
<reference evidence="1 2" key="1">
    <citation type="journal article" date="2012" name="Science">
        <title>The Paleozoic origin of enzymatic lignin decomposition reconstructed from 31 fungal genomes.</title>
        <authorList>
            <person name="Floudas D."/>
            <person name="Binder M."/>
            <person name="Riley R."/>
            <person name="Barry K."/>
            <person name="Blanchette R.A."/>
            <person name="Henrissat B."/>
            <person name="Martinez A.T."/>
            <person name="Otillar R."/>
            <person name="Spatafora J.W."/>
            <person name="Yadav J.S."/>
            <person name="Aerts A."/>
            <person name="Benoit I."/>
            <person name="Boyd A."/>
            <person name="Carlson A."/>
            <person name="Copeland A."/>
            <person name="Coutinho P.M."/>
            <person name="de Vries R.P."/>
            <person name="Ferreira P."/>
            <person name="Findley K."/>
            <person name="Foster B."/>
            <person name="Gaskell J."/>
            <person name="Glotzer D."/>
            <person name="Gorecki P."/>
            <person name="Heitman J."/>
            <person name="Hesse C."/>
            <person name="Hori C."/>
            <person name="Igarashi K."/>
            <person name="Jurgens J.A."/>
            <person name="Kallen N."/>
            <person name="Kersten P."/>
            <person name="Kohler A."/>
            <person name="Kuees U."/>
            <person name="Kumar T.K.A."/>
            <person name="Kuo A."/>
            <person name="LaButti K."/>
            <person name="Larrondo L.F."/>
            <person name="Lindquist E."/>
            <person name="Ling A."/>
            <person name="Lombard V."/>
            <person name="Lucas S."/>
            <person name="Lundell T."/>
            <person name="Martin R."/>
            <person name="McLaughlin D.J."/>
            <person name="Morgenstern I."/>
            <person name="Morin E."/>
            <person name="Murat C."/>
            <person name="Nagy L.G."/>
            <person name="Nolan M."/>
            <person name="Ohm R.A."/>
            <person name="Patyshakuliyeva A."/>
            <person name="Rokas A."/>
            <person name="Ruiz-Duenas F.J."/>
            <person name="Sabat G."/>
            <person name="Salamov A."/>
            <person name="Samejima M."/>
            <person name="Schmutz J."/>
            <person name="Slot J.C."/>
            <person name="St John F."/>
            <person name="Stenlid J."/>
            <person name="Sun H."/>
            <person name="Sun S."/>
            <person name="Syed K."/>
            <person name="Tsang A."/>
            <person name="Wiebenga A."/>
            <person name="Young D."/>
            <person name="Pisabarro A."/>
            <person name="Eastwood D.C."/>
            <person name="Martin F."/>
            <person name="Cullen D."/>
            <person name="Grigoriev I.V."/>
            <person name="Hibbett D.S."/>
        </authorList>
    </citation>
    <scope>NUCLEOTIDE SEQUENCE [LARGE SCALE GENOMIC DNA]</scope>
    <source>
        <strain evidence="1 2">MD-104</strain>
    </source>
</reference>
<dbReference type="AlphaFoldDB" id="A0A2H3J0J6"/>
<keyword evidence="2" id="KW-1185">Reference proteome</keyword>
<dbReference type="EMBL" id="KB467854">
    <property type="protein sequence ID" value="PCH35706.1"/>
    <property type="molecule type" value="Genomic_DNA"/>
</dbReference>
<accession>A0A2H3J0J6</accession>